<dbReference type="EMBL" id="BMGT01000001">
    <property type="protein sequence ID" value="GGG66158.1"/>
    <property type="molecule type" value="Genomic_DNA"/>
</dbReference>
<evidence type="ECO:0000313" key="3">
    <source>
        <dbReference type="Proteomes" id="UP000647241"/>
    </source>
</evidence>
<proteinExistence type="predicted"/>
<dbReference type="AlphaFoldDB" id="A0A917LXX5"/>
<protein>
    <submittedName>
        <fullName evidence="2">Uncharacterized protein</fullName>
    </submittedName>
</protein>
<organism evidence="2 3">
    <name type="scientific">Edaphobacter dinghuensis</name>
    <dbReference type="NCBI Taxonomy" id="1560005"/>
    <lineage>
        <taxon>Bacteria</taxon>
        <taxon>Pseudomonadati</taxon>
        <taxon>Acidobacteriota</taxon>
        <taxon>Terriglobia</taxon>
        <taxon>Terriglobales</taxon>
        <taxon>Acidobacteriaceae</taxon>
        <taxon>Edaphobacter</taxon>
    </lineage>
</organism>
<keyword evidence="3" id="KW-1185">Reference proteome</keyword>
<reference evidence="2" key="1">
    <citation type="journal article" date="2014" name="Int. J. Syst. Evol. Microbiol.">
        <title>Complete genome sequence of Corynebacterium casei LMG S-19264T (=DSM 44701T), isolated from a smear-ripened cheese.</title>
        <authorList>
            <consortium name="US DOE Joint Genome Institute (JGI-PGF)"/>
            <person name="Walter F."/>
            <person name="Albersmeier A."/>
            <person name="Kalinowski J."/>
            <person name="Ruckert C."/>
        </authorList>
    </citation>
    <scope>NUCLEOTIDE SEQUENCE</scope>
    <source>
        <strain evidence="2">CGMCC 1.12997</strain>
    </source>
</reference>
<sequence>MELFLNLVWATLSIFLVAGWFWSIRKGHIEFDWTTLVALMLLLVLLFPAISMTDDRAAMSTPVELDHMMRTGEAPHGQIAIFALFSLLGAIFLILLKMATPLFYSRLRPRIFAERLLAGFIRAFGVRPPPVAGLLSC</sequence>
<feature type="transmembrane region" description="Helical" evidence="1">
    <location>
        <begin position="6"/>
        <end position="24"/>
    </location>
</feature>
<evidence type="ECO:0000313" key="2">
    <source>
        <dbReference type="EMBL" id="GGG66158.1"/>
    </source>
</evidence>
<keyword evidence="1" id="KW-1133">Transmembrane helix</keyword>
<keyword evidence="1" id="KW-0812">Transmembrane</keyword>
<dbReference type="Proteomes" id="UP000647241">
    <property type="component" value="Unassembled WGS sequence"/>
</dbReference>
<evidence type="ECO:0000256" key="1">
    <source>
        <dbReference type="SAM" id="Phobius"/>
    </source>
</evidence>
<comment type="caution">
    <text evidence="2">The sequence shown here is derived from an EMBL/GenBank/DDBJ whole genome shotgun (WGS) entry which is preliminary data.</text>
</comment>
<gene>
    <name evidence="2" type="ORF">GCM10011585_04970</name>
</gene>
<keyword evidence="1" id="KW-0472">Membrane</keyword>
<reference evidence="2" key="2">
    <citation type="submission" date="2020-09" db="EMBL/GenBank/DDBJ databases">
        <authorList>
            <person name="Sun Q."/>
            <person name="Zhou Y."/>
        </authorList>
    </citation>
    <scope>NUCLEOTIDE SEQUENCE</scope>
    <source>
        <strain evidence="2">CGMCC 1.12997</strain>
    </source>
</reference>
<name>A0A917LXX5_9BACT</name>
<feature type="transmembrane region" description="Helical" evidence="1">
    <location>
        <begin position="31"/>
        <end position="50"/>
    </location>
</feature>
<dbReference type="RefSeq" id="WP_188552551.1">
    <property type="nucleotide sequence ID" value="NZ_BMGT01000001.1"/>
</dbReference>
<accession>A0A917LXX5</accession>
<feature type="transmembrane region" description="Helical" evidence="1">
    <location>
        <begin position="79"/>
        <end position="100"/>
    </location>
</feature>